<dbReference type="PROSITE" id="PS50920">
    <property type="entry name" value="SOLCAR"/>
    <property type="match status" value="3"/>
</dbReference>
<dbReference type="RefSeq" id="XP_064767610.1">
    <property type="nucleotide sequence ID" value="XM_064912786.1"/>
</dbReference>
<dbReference type="Proteomes" id="UP001498771">
    <property type="component" value="Unassembled WGS sequence"/>
</dbReference>
<evidence type="ECO:0000256" key="2">
    <source>
        <dbReference type="ARBA" id="ARBA00022448"/>
    </source>
</evidence>
<dbReference type="InterPro" id="IPR030847">
    <property type="entry name" value="Hem25/SLC25A38"/>
</dbReference>
<sequence>MTTLSSAASVAPEPSSKSLRIVSGFVSGFASSILLQPLDLLKTRVQQAPNSSLRQTLREITSLQQPSSSPLNLALIPKLWRGTVPSVLRTSVGSGLYFSALHSIRAAIHDNTAKTSKTSPNNTAMRSSVLPELHGYANLFSGSFTRGAVGFIMMPITVLKVRYESTRYARASLLDTVKSVYKENGIRGFFYGFGATFVRDVPYAGLYVSIYEHAKAVAPLVIAGSPIAHNITSSSTSNVMSSPVSASVNGICAALAATLATTVTNPFDAVKTRMQLFPDRYGTKMWTAFARMAREESGIRGLFDGLSLRIVRKGFSSAIAWSLYEEMVRRS</sequence>
<keyword evidence="8 10" id="KW-0472">Membrane</keyword>
<dbReference type="PANTHER" id="PTHR46181:SF3">
    <property type="entry name" value="MITOCHONDRIAL GLYCINE TRANSPORTER"/>
    <property type="match status" value="1"/>
</dbReference>
<evidence type="ECO:0000256" key="3">
    <source>
        <dbReference type="ARBA" id="ARBA00022692"/>
    </source>
</evidence>
<evidence type="ECO:0000256" key="10">
    <source>
        <dbReference type="HAMAP-Rule" id="MF_03064"/>
    </source>
</evidence>
<keyword evidence="13" id="KW-1185">Reference proteome</keyword>
<dbReference type="Pfam" id="PF00153">
    <property type="entry name" value="Mito_carr"/>
    <property type="match status" value="3"/>
</dbReference>
<gene>
    <name evidence="12" type="ORF">BZA70DRAFT_279504</name>
</gene>
<evidence type="ECO:0000256" key="5">
    <source>
        <dbReference type="ARBA" id="ARBA00022792"/>
    </source>
</evidence>
<keyword evidence="3 10" id="KW-0812">Transmembrane</keyword>
<dbReference type="InterPro" id="IPR002067">
    <property type="entry name" value="MCP"/>
</dbReference>
<evidence type="ECO:0000256" key="8">
    <source>
        <dbReference type="ARBA" id="ARBA00023136"/>
    </source>
</evidence>
<dbReference type="PRINTS" id="PR00926">
    <property type="entry name" value="MITOCARRIER"/>
</dbReference>
<keyword evidence="7 10" id="KW-0496">Mitochondrion</keyword>
<dbReference type="Gene3D" id="1.50.40.10">
    <property type="entry name" value="Mitochondrial carrier domain"/>
    <property type="match status" value="1"/>
</dbReference>
<dbReference type="InterPro" id="IPR023395">
    <property type="entry name" value="MCP_dom_sf"/>
</dbReference>
<evidence type="ECO:0000313" key="13">
    <source>
        <dbReference type="Proteomes" id="UP001498771"/>
    </source>
</evidence>
<name>A0ABR1F407_9ASCO</name>
<dbReference type="PANTHER" id="PTHR46181">
    <property type="entry name" value="MITOCHONDRIAL GLYCINE TRANSPORTER"/>
    <property type="match status" value="1"/>
</dbReference>
<dbReference type="InterPro" id="IPR018108">
    <property type="entry name" value="MCP_transmembrane"/>
</dbReference>
<reference evidence="12 13" key="1">
    <citation type="submission" date="2024-03" db="EMBL/GenBank/DDBJ databases">
        <title>Genome-scale model development and genomic sequencing of the oleaginous clade Lipomyces.</title>
        <authorList>
            <consortium name="Lawrence Berkeley National Laboratory"/>
            <person name="Czajka J.J."/>
            <person name="Han Y."/>
            <person name="Kim J."/>
            <person name="Mondo S.J."/>
            <person name="Hofstad B.A."/>
            <person name="Robles A."/>
            <person name="Haridas S."/>
            <person name="Riley R."/>
            <person name="LaButti K."/>
            <person name="Pangilinan J."/>
            <person name="Andreopoulos W."/>
            <person name="Lipzen A."/>
            <person name="Yan J."/>
            <person name="Wang M."/>
            <person name="Ng V."/>
            <person name="Grigoriev I.V."/>
            <person name="Spatafora J.W."/>
            <person name="Magnuson J.K."/>
            <person name="Baker S.E."/>
            <person name="Pomraning K.R."/>
        </authorList>
    </citation>
    <scope>NUCLEOTIDE SEQUENCE [LARGE SCALE GENOMIC DNA]</scope>
    <source>
        <strain evidence="12 13">Phaff 52-87</strain>
    </source>
</reference>
<evidence type="ECO:0000256" key="7">
    <source>
        <dbReference type="ARBA" id="ARBA00023128"/>
    </source>
</evidence>
<dbReference type="SUPFAM" id="SSF103506">
    <property type="entry name" value="Mitochondrial carrier"/>
    <property type="match status" value="1"/>
</dbReference>
<dbReference type="EMBL" id="JBBJBU010000007">
    <property type="protein sequence ID" value="KAK7204577.1"/>
    <property type="molecule type" value="Genomic_DNA"/>
</dbReference>
<evidence type="ECO:0000256" key="9">
    <source>
        <dbReference type="ARBA" id="ARBA00034060"/>
    </source>
</evidence>
<dbReference type="GeneID" id="90038298"/>
<keyword evidence="6 10" id="KW-1133">Transmembrane helix</keyword>
<evidence type="ECO:0000256" key="4">
    <source>
        <dbReference type="ARBA" id="ARBA00022737"/>
    </source>
</evidence>
<keyword evidence="5 10" id="KW-0999">Mitochondrion inner membrane</keyword>
<feature type="repeat" description="Solcar" evidence="11">
    <location>
        <begin position="134"/>
        <end position="217"/>
    </location>
</feature>
<proteinExistence type="inferred from homology"/>
<feature type="repeat" description="Solcar" evidence="11">
    <location>
        <begin position="244"/>
        <end position="330"/>
    </location>
</feature>
<comment type="function">
    <text evidence="10">Mitochondrial glycine transporter that imports glycine into the mitochondrial matrix. Plays an important role in providing glycine for the first enzymatic step in heme biosynthesis, the condensation of glycine with succinyl-CoA to produce 5-aminolevulinate (ALA) in the miochondrial matrix.</text>
</comment>
<protein>
    <recommendedName>
        <fullName evidence="10">Mitochondrial glycine transporter</fullName>
    </recommendedName>
    <alternativeName>
        <fullName evidence="10">Solute carrier family 25 member 38 homolog</fullName>
    </alternativeName>
</protein>
<evidence type="ECO:0000313" key="12">
    <source>
        <dbReference type="EMBL" id="KAK7204577.1"/>
    </source>
</evidence>
<evidence type="ECO:0000256" key="6">
    <source>
        <dbReference type="ARBA" id="ARBA00022989"/>
    </source>
</evidence>
<comment type="similarity">
    <text evidence="10">Belongs to the mitochondrial carrier (TC 2.A.29) family. SLC25A38 subfamily.</text>
</comment>
<keyword evidence="2 10" id="KW-0813">Transport</keyword>
<accession>A0ABR1F407</accession>
<evidence type="ECO:0000256" key="1">
    <source>
        <dbReference type="ARBA" id="ARBA00004448"/>
    </source>
</evidence>
<comment type="caution">
    <text evidence="12">The sequence shown here is derived from an EMBL/GenBank/DDBJ whole genome shotgun (WGS) entry which is preliminary data.</text>
</comment>
<comment type="catalytic activity">
    <reaction evidence="9 10">
        <text>glycine(in) = glycine(out)</text>
        <dbReference type="Rhea" id="RHEA:70715"/>
        <dbReference type="ChEBI" id="CHEBI:57305"/>
    </reaction>
</comment>
<feature type="repeat" description="Solcar" evidence="11">
    <location>
        <begin position="15"/>
        <end position="107"/>
    </location>
</feature>
<organism evidence="12 13">
    <name type="scientific">Myxozyma melibiosi</name>
    <dbReference type="NCBI Taxonomy" id="54550"/>
    <lineage>
        <taxon>Eukaryota</taxon>
        <taxon>Fungi</taxon>
        <taxon>Dikarya</taxon>
        <taxon>Ascomycota</taxon>
        <taxon>Saccharomycotina</taxon>
        <taxon>Lipomycetes</taxon>
        <taxon>Lipomycetales</taxon>
        <taxon>Lipomycetaceae</taxon>
        <taxon>Myxozyma</taxon>
    </lineage>
</organism>
<keyword evidence="4 10" id="KW-0677">Repeat</keyword>
<dbReference type="HAMAP" id="MF_03064">
    <property type="entry name" value="SLC25A38"/>
    <property type="match status" value="1"/>
</dbReference>
<comment type="subcellular location">
    <subcellularLocation>
        <location evidence="1 10">Mitochondrion inner membrane</location>
        <topology evidence="1 10">Multi-pass membrane protein</topology>
    </subcellularLocation>
</comment>
<evidence type="ECO:0000256" key="11">
    <source>
        <dbReference type="PROSITE-ProRule" id="PRU00282"/>
    </source>
</evidence>